<organism evidence="5">
    <name type="scientific">Scylla olivacea</name>
    <name type="common">Orange mud crab</name>
    <name type="synonym">Cancer olivacea</name>
    <dbReference type="NCBI Taxonomy" id="85551"/>
    <lineage>
        <taxon>Eukaryota</taxon>
        <taxon>Metazoa</taxon>
        <taxon>Ecdysozoa</taxon>
        <taxon>Arthropoda</taxon>
        <taxon>Crustacea</taxon>
        <taxon>Multicrustacea</taxon>
        <taxon>Malacostraca</taxon>
        <taxon>Eumalacostraca</taxon>
        <taxon>Eucarida</taxon>
        <taxon>Decapoda</taxon>
        <taxon>Pleocyemata</taxon>
        <taxon>Brachyura</taxon>
        <taxon>Eubrachyura</taxon>
        <taxon>Portunoidea</taxon>
        <taxon>Portunidae</taxon>
        <taxon>Portuninae</taxon>
        <taxon>Scylla</taxon>
    </lineage>
</organism>
<dbReference type="PRINTS" id="PR00178">
    <property type="entry name" value="FATTYACIDBP"/>
</dbReference>
<dbReference type="InterPro" id="IPR012674">
    <property type="entry name" value="Calycin"/>
</dbReference>
<dbReference type="SUPFAM" id="SSF50814">
    <property type="entry name" value="Lipocalins"/>
    <property type="match status" value="1"/>
</dbReference>
<evidence type="ECO:0000256" key="1">
    <source>
        <dbReference type="ARBA" id="ARBA00008390"/>
    </source>
</evidence>
<dbReference type="AlphaFoldDB" id="A0A0P4VPE9"/>
<evidence type="ECO:0000256" key="3">
    <source>
        <dbReference type="RuleBase" id="RU003696"/>
    </source>
</evidence>
<dbReference type="InterPro" id="IPR031259">
    <property type="entry name" value="ILBP"/>
</dbReference>
<keyword evidence="2" id="KW-0446">Lipid-binding</keyword>
<evidence type="ECO:0000259" key="4">
    <source>
        <dbReference type="PROSITE" id="PS00214"/>
    </source>
</evidence>
<accession>A0A0P4VPE9</accession>
<dbReference type="FunFam" id="2.40.128.20:FF:000001">
    <property type="entry name" value="Fatty acid-binding protein, adipocyte"/>
    <property type="match status" value="1"/>
</dbReference>
<name>A0A0P4VPE9_SCYOL</name>
<keyword evidence="3" id="KW-0813">Transport</keyword>
<dbReference type="PROSITE" id="PS00214">
    <property type="entry name" value="FABP"/>
    <property type="match status" value="1"/>
</dbReference>
<evidence type="ECO:0000256" key="2">
    <source>
        <dbReference type="ARBA" id="ARBA00023121"/>
    </source>
</evidence>
<proteinExistence type="inferred from homology"/>
<protein>
    <recommendedName>
        <fullName evidence="4">Cytosolic fatty-acid binding proteins domain-containing protein</fullName>
    </recommendedName>
</protein>
<feature type="domain" description="Cytosolic fatty-acid binding proteins" evidence="4">
    <location>
        <begin position="7"/>
        <end position="24"/>
    </location>
</feature>
<sequence length="134" mass="15007">MAPPFDGKFLLDTSDNFEEFMKALGVGIMLRKLGSSSKPTVEFSVGDDGTWVMKTVSTLKTTEVKFKLGEEITETTLDGRECKTVFSLEGNKLTQMQNAQKGKSAKYVREFNDNEMITIAECDGVVSKRTYKRQ</sequence>
<dbReference type="EMBL" id="GDRN01113721">
    <property type="protein sequence ID" value="JAI56721.1"/>
    <property type="molecule type" value="Transcribed_RNA"/>
</dbReference>
<dbReference type="PANTHER" id="PTHR11955">
    <property type="entry name" value="FATTY ACID BINDING PROTEIN"/>
    <property type="match status" value="1"/>
</dbReference>
<dbReference type="InterPro" id="IPR000566">
    <property type="entry name" value="Lipocln_cytosolic_FA-bd_dom"/>
</dbReference>
<dbReference type="GO" id="GO:0005504">
    <property type="term" value="F:fatty acid binding"/>
    <property type="evidence" value="ECO:0007669"/>
    <property type="project" value="UniProtKB-ARBA"/>
</dbReference>
<reference evidence="5" key="1">
    <citation type="submission" date="2015-09" db="EMBL/GenBank/DDBJ databases">
        <title>Scylla olivacea transcriptome.</title>
        <authorList>
            <person name="Ikhwanuddin M."/>
        </authorList>
    </citation>
    <scope>NUCLEOTIDE SEQUENCE</scope>
</reference>
<dbReference type="Pfam" id="PF00061">
    <property type="entry name" value="Lipocalin"/>
    <property type="match status" value="1"/>
</dbReference>
<dbReference type="InterPro" id="IPR000463">
    <property type="entry name" value="Fatty_acid-bd"/>
</dbReference>
<dbReference type="Gene3D" id="2.40.128.20">
    <property type="match status" value="1"/>
</dbReference>
<comment type="similarity">
    <text evidence="1 3">Belongs to the calycin superfamily. Fatty-acid binding protein (FABP) family.</text>
</comment>
<evidence type="ECO:0000313" key="5">
    <source>
        <dbReference type="EMBL" id="JAI56721.1"/>
    </source>
</evidence>